<dbReference type="GO" id="GO:0046872">
    <property type="term" value="F:metal ion binding"/>
    <property type="evidence" value="ECO:0007669"/>
    <property type="project" value="UniProtKB-KW"/>
</dbReference>
<dbReference type="AlphaFoldDB" id="R9PE74"/>
<dbReference type="CDD" id="cd19165">
    <property type="entry name" value="HemeO"/>
    <property type="match status" value="1"/>
</dbReference>
<reference evidence="5" key="1">
    <citation type="journal article" date="2013" name="Genome Announc.">
        <title>Draft genome sequence of the basidiomycetous yeast-like fungus Pseudozyma hubeiensis SY62, which produces an abundant amount of the biosurfactant mannosylerythritol lipids.</title>
        <authorList>
            <person name="Konishi M."/>
            <person name="Hatada Y."/>
            <person name="Horiuchi J."/>
        </authorList>
    </citation>
    <scope>NUCLEOTIDE SEQUENCE [LARGE SCALE GENOMIC DNA]</scope>
    <source>
        <strain evidence="5">SY62</strain>
    </source>
</reference>
<evidence type="ECO:0000256" key="3">
    <source>
        <dbReference type="ARBA" id="ARBA00023004"/>
    </source>
</evidence>
<dbReference type="InterPro" id="IPR002051">
    <property type="entry name" value="Haem_Oase"/>
</dbReference>
<evidence type="ECO:0000313" key="5">
    <source>
        <dbReference type="Proteomes" id="UP000014071"/>
    </source>
</evidence>
<dbReference type="PRINTS" id="PR00088">
    <property type="entry name" value="HAEMOXYGNASE"/>
</dbReference>
<dbReference type="OrthoDB" id="652091at2759"/>
<keyword evidence="3" id="KW-0408">Iron</keyword>
<proteinExistence type="predicted"/>
<dbReference type="GeneID" id="24112423"/>
<evidence type="ECO:0000256" key="2">
    <source>
        <dbReference type="ARBA" id="ARBA00022723"/>
    </source>
</evidence>
<sequence length="269" mass="28820">MEELTRAGALGRDVEDHLEVVELHTGSSLVDLADQTREERSFASSNVAAAGVDVEAPVNRETLFRLVSTSSPDTTLTRDHIDLLSPAQTSSTLTYVNSLLDLSNTTNAGLLLSHAYTRYLGDLSGGQHILKKVSKRFPILASTDKPPHLGFEFYHFTSGQDLKTRFRTAMESNFTSLPAARIHALVVEANTAFDLNTEIFESLLPPDLRLSPQDKAPSPHKILLEPSVTVKPWARGEIAAVGGIVVAATAALVVASVLGTSSAGVAVHV</sequence>
<dbReference type="EMBL" id="DF238831">
    <property type="protein sequence ID" value="GAC99557.1"/>
    <property type="molecule type" value="Genomic_DNA"/>
</dbReference>
<dbReference type="Proteomes" id="UP000014071">
    <property type="component" value="Unassembled WGS sequence"/>
</dbReference>
<accession>R9PE74</accession>
<name>R9PE74_PSEHS</name>
<keyword evidence="5" id="KW-1185">Reference proteome</keyword>
<dbReference type="STRING" id="1305764.R9PE74"/>
<organism evidence="4 5">
    <name type="scientific">Pseudozyma hubeiensis (strain SY62)</name>
    <name type="common">Yeast</name>
    <dbReference type="NCBI Taxonomy" id="1305764"/>
    <lineage>
        <taxon>Eukaryota</taxon>
        <taxon>Fungi</taxon>
        <taxon>Dikarya</taxon>
        <taxon>Basidiomycota</taxon>
        <taxon>Ustilaginomycotina</taxon>
        <taxon>Ustilaginomycetes</taxon>
        <taxon>Ustilaginales</taxon>
        <taxon>Ustilaginaceae</taxon>
        <taxon>Pseudozyma</taxon>
    </lineage>
</organism>
<dbReference type="GO" id="GO:0006788">
    <property type="term" value="P:heme oxidation"/>
    <property type="evidence" value="ECO:0007669"/>
    <property type="project" value="InterPro"/>
</dbReference>
<dbReference type="RefSeq" id="XP_012193144.1">
    <property type="nucleotide sequence ID" value="XM_012337754.1"/>
</dbReference>
<dbReference type="HOGENOM" id="CLU_064360_0_0_1"/>
<dbReference type="eggNOG" id="KOG4480">
    <property type="taxonomic scope" value="Eukaryota"/>
</dbReference>
<protein>
    <submittedName>
        <fullName evidence="4">Heme oxygenase 1</fullName>
    </submittedName>
</protein>
<dbReference type="GO" id="GO:0004392">
    <property type="term" value="F:heme oxygenase (decyclizing) activity"/>
    <property type="evidence" value="ECO:0007669"/>
    <property type="project" value="InterPro"/>
</dbReference>
<evidence type="ECO:0000256" key="1">
    <source>
        <dbReference type="ARBA" id="ARBA00022617"/>
    </source>
</evidence>
<keyword evidence="1" id="KW-0349">Heme</keyword>
<dbReference type="Gene3D" id="1.20.910.10">
    <property type="entry name" value="Heme oxygenase-like"/>
    <property type="match status" value="1"/>
</dbReference>
<dbReference type="PANTHER" id="PTHR10720">
    <property type="entry name" value="HEME OXYGENASE"/>
    <property type="match status" value="1"/>
</dbReference>
<keyword evidence="2" id="KW-0479">Metal-binding</keyword>
<dbReference type="InterPro" id="IPR016053">
    <property type="entry name" value="Haem_Oase-like"/>
</dbReference>
<gene>
    <name evidence="4" type="ORF">PHSY_007159</name>
</gene>
<dbReference type="PANTHER" id="PTHR10720:SF0">
    <property type="entry name" value="HEME OXYGENASE"/>
    <property type="match status" value="1"/>
</dbReference>
<dbReference type="InterPro" id="IPR016084">
    <property type="entry name" value="Haem_Oase-like_multi-hlx"/>
</dbReference>
<dbReference type="SUPFAM" id="SSF48613">
    <property type="entry name" value="Heme oxygenase-like"/>
    <property type="match status" value="1"/>
</dbReference>
<dbReference type="Pfam" id="PF01126">
    <property type="entry name" value="Heme_oxygenase"/>
    <property type="match status" value="1"/>
</dbReference>
<evidence type="ECO:0000313" key="4">
    <source>
        <dbReference type="EMBL" id="GAC99557.1"/>
    </source>
</evidence>